<reference evidence="1 2" key="1">
    <citation type="submission" date="2019-05" db="EMBL/GenBank/DDBJ databases">
        <title>Mikania micrantha, genome provides insights into the molecular mechanism of rapid growth.</title>
        <authorList>
            <person name="Liu B."/>
        </authorList>
    </citation>
    <scope>NUCLEOTIDE SEQUENCE [LARGE SCALE GENOMIC DNA]</scope>
    <source>
        <strain evidence="1">NLD-2019</strain>
        <tissue evidence="1">Leaf</tissue>
    </source>
</reference>
<sequence length="76" mass="8811">MYMQCSSVTRRHHIFHLKDIVAIASSNNEHPKDKKKGEYGIGLMSSEIVETYWLEVLDLDVCLKESHERLFMSTAI</sequence>
<proteinExistence type="predicted"/>
<name>A0A5N6LBC7_9ASTR</name>
<dbReference type="Proteomes" id="UP000326396">
    <property type="component" value="Unassembled WGS sequence"/>
</dbReference>
<gene>
    <name evidence="1" type="ORF">E3N88_44891</name>
</gene>
<keyword evidence="2" id="KW-1185">Reference proteome</keyword>
<protein>
    <submittedName>
        <fullName evidence="1">Uncharacterized protein</fullName>
    </submittedName>
</protein>
<organism evidence="1 2">
    <name type="scientific">Mikania micrantha</name>
    <name type="common">bitter vine</name>
    <dbReference type="NCBI Taxonomy" id="192012"/>
    <lineage>
        <taxon>Eukaryota</taxon>
        <taxon>Viridiplantae</taxon>
        <taxon>Streptophyta</taxon>
        <taxon>Embryophyta</taxon>
        <taxon>Tracheophyta</taxon>
        <taxon>Spermatophyta</taxon>
        <taxon>Magnoliopsida</taxon>
        <taxon>eudicotyledons</taxon>
        <taxon>Gunneridae</taxon>
        <taxon>Pentapetalae</taxon>
        <taxon>asterids</taxon>
        <taxon>campanulids</taxon>
        <taxon>Asterales</taxon>
        <taxon>Asteraceae</taxon>
        <taxon>Asteroideae</taxon>
        <taxon>Heliantheae alliance</taxon>
        <taxon>Eupatorieae</taxon>
        <taxon>Mikania</taxon>
    </lineage>
</organism>
<accession>A0A5N6LBC7</accession>
<evidence type="ECO:0000313" key="1">
    <source>
        <dbReference type="EMBL" id="KAD0033759.1"/>
    </source>
</evidence>
<dbReference type="AlphaFoldDB" id="A0A5N6LBC7"/>
<dbReference type="EMBL" id="SZYD01002032">
    <property type="protein sequence ID" value="KAD0033759.1"/>
    <property type="molecule type" value="Genomic_DNA"/>
</dbReference>
<comment type="caution">
    <text evidence="1">The sequence shown here is derived from an EMBL/GenBank/DDBJ whole genome shotgun (WGS) entry which is preliminary data.</text>
</comment>
<evidence type="ECO:0000313" key="2">
    <source>
        <dbReference type="Proteomes" id="UP000326396"/>
    </source>
</evidence>